<feature type="region of interest" description="Disordered" evidence="1">
    <location>
        <begin position="1"/>
        <end position="31"/>
    </location>
</feature>
<gene>
    <name evidence="2" type="primary">Acey_s0173.g398</name>
    <name evidence="2" type="ORF">Y032_0173g398</name>
</gene>
<dbReference type="Proteomes" id="UP000024635">
    <property type="component" value="Unassembled WGS sequence"/>
</dbReference>
<keyword evidence="3" id="KW-1185">Reference proteome</keyword>
<proteinExistence type="predicted"/>
<evidence type="ECO:0000313" key="3">
    <source>
        <dbReference type="Proteomes" id="UP000024635"/>
    </source>
</evidence>
<protein>
    <submittedName>
        <fullName evidence="2">Uncharacterized protein</fullName>
    </submittedName>
</protein>
<name>A0A016SU77_9BILA</name>
<comment type="caution">
    <text evidence="2">The sequence shown here is derived from an EMBL/GenBank/DDBJ whole genome shotgun (WGS) entry which is preliminary data.</text>
</comment>
<evidence type="ECO:0000313" key="2">
    <source>
        <dbReference type="EMBL" id="EYB94283.1"/>
    </source>
</evidence>
<accession>A0A016SU77</accession>
<evidence type="ECO:0000256" key="1">
    <source>
        <dbReference type="SAM" id="MobiDB-lite"/>
    </source>
</evidence>
<dbReference type="EMBL" id="JARK01001509">
    <property type="protein sequence ID" value="EYB94283.1"/>
    <property type="molecule type" value="Genomic_DNA"/>
</dbReference>
<dbReference type="AlphaFoldDB" id="A0A016SU77"/>
<sequence length="70" mass="7857">MDLDTMADTPEKITSCGWPLPNPYRSSKEVPPSVSRIFSKDVAMSEKAANNNPMSAVNLRKRACVYRNRL</sequence>
<reference evidence="3" key="1">
    <citation type="journal article" date="2015" name="Nat. Genet.">
        <title>The genome and transcriptome of the zoonotic hookworm Ancylostoma ceylanicum identify infection-specific gene families.</title>
        <authorList>
            <person name="Schwarz E.M."/>
            <person name="Hu Y."/>
            <person name="Antoshechkin I."/>
            <person name="Miller M.M."/>
            <person name="Sternberg P.W."/>
            <person name="Aroian R.V."/>
        </authorList>
    </citation>
    <scope>NUCLEOTIDE SEQUENCE</scope>
    <source>
        <strain evidence="3">HY135</strain>
    </source>
</reference>
<organism evidence="2 3">
    <name type="scientific">Ancylostoma ceylanicum</name>
    <dbReference type="NCBI Taxonomy" id="53326"/>
    <lineage>
        <taxon>Eukaryota</taxon>
        <taxon>Metazoa</taxon>
        <taxon>Ecdysozoa</taxon>
        <taxon>Nematoda</taxon>
        <taxon>Chromadorea</taxon>
        <taxon>Rhabditida</taxon>
        <taxon>Rhabditina</taxon>
        <taxon>Rhabditomorpha</taxon>
        <taxon>Strongyloidea</taxon>
        <taxon>Ancylostomatidae</taxon>
        <taxon>Ancylostomatinae</taxon>
        <taxon>Ancylostoma</taxon>
    </lineage>
</organism>